<dbReference type="FunFam" id="1.25.40.10:FF:001192">
    <property type="entry name" value="Pentatricopeptide repeat-containing protein"/>
    <property type="match status" value="1"/>
</dbReference>
<dbReference type="InterPro" id="IPR046848">
    <property type="entry name" value="E_motif"/>
</dbReference>
<dbReference type="eggNOG" id="KOG4197">
    <property type="taxonomic scope" value="Eukaryota"/>
</dbReference>
<dbReference type="Gene3D" id="1.25.40.10">
    <property type="entry name" value="Tetratricopeptide repeat domain"/>
    <property type="match status" value="5"/>
</dbReference>
<protein>
    <recommendedName>
        <fullName evidence="7">Pentatricopeptide repeat-containing protein</fullName>
    </recommendedName>
</protein>
<dbReference type="GO" id="GO:0003723">
    <property type="term" value="F:RNA binding"/>
    <property type="evidence" value="ECO:0007669"/>
    <property type="project" value="InterPro"/>
</dbReference>
<dbReference type="AlphaFoldDB" id="A0A0E0R385"/>
<comment type="similarity">
    <text evidence="1">Belongs to the PPR family. PCMP-H subfamily.</text>
</comment>
<dbReference type="FunFam" id="1.25.40.10:FF:001108">
    <property type="entry name" value="Pentatricopeptide repeat-containing protein"/>
    <property type="match status" value="1"/>
</dbReference>
<keyword evidence="2" id="KW-0677">Repeat</keyword>
<dbReference type="HOGENOM" id="CLU_002706_15_6_1"/>
<feature type="repeat" description="PPR" evidence="4">
    <location>
        <begin position="209"/>
        <end position="243"/>
    </location>
</feature>
<dbReference type="NCBIfam" id="TIGR00756">
    <property type="entry name" value="PPR"/>
    <property type="match status" value="2"/>
</dbReference>
<evidence type="ECO:0008006" key="7">
    <source>
        <dbReference type="Google" id="ProtNLM"/>
    </source>
</evidence>
<dbReference type="Pfam" id="PF13041">
    <property type="entry name" value="PPR_2"/>
    <property type="match status" value="3"/>
</dbReference>
<feature type="repeat" description="PPR" evidence="4">
    <location>
        <begin position="310"/>
        <end position="344"/>
    </location>
</feature>
<evidence type="ECO:0000256" key="2">
    <source>
        <dbReference type="ARBA" id="ARBA00022737"/>
    </source>
</evidence>
<sequence>MRSSSDGGMFPWTHRRHLLLPLLQSHSPLHLLHYCTSSTSISRDPFAIASMASSSSSSHLHAHSLKLGTLAHTFNMNHLLIYYARRGLLDSALKVFDEMPQRNLVSWTAMVSASTGNGAPHLGFRFFVSMIRSGFCPNEFSLATMLTACHSMVAHSSNKLLIALSLHGVAVRAGLDSNPFVGSSLLLMYAKHGRIAAAQRAFAHIRNKDLTCWNAMLEGYVLNGFGHHAIRTVLLMHHSGLAPDRYTYISAVKACSISAQWDLGRQLHCLVIHSMLESNTSVMNSLVDMYFRARQKETAASVFRKIRQKDTVSWNTMISGFAHDEDDKAVFGCLIDMSRIGCKPNEVTFSVLLRLSGAKENESLGLQIVALAYRHGYTDNVLVANAVINMLSRCGLLNRAYGFFCSLTSTNIVTWNEMIAGYGLFSHSEETMKLFRSLVCFGERPDEFTYSAVLSAFQEAQGARDHEQIHATILKQGFASCQFVSTSLIKANVAAFGSVQISLKIIEDAGKMELVSWGVVISAFLKHGLNDEVIFLFNLFRGDSTNKPDEFILATVLNACANAALIRHCRCIHSLVLKTGHSKHFCVASAVVDAYAKCGEITSAESAFTVVSSGTDDAILYNTMLTAYANHGLIHEALNLYEEMIKAKLSPTPATFVAILSACSHLGLVEQGKLVFSTMLSAYGMHPARANYACLVDLLARKGLLDEAKGVIDAMPFQPWPAVWRSLVIGCRIHGNKQLGVLAAEQILRMAPSSDGAYISLSNVYADDGEWQSAEETRRRMVQNHVQKLQGYSRIEITIQQSDYQFERKQGSETSNSFFPLLFKVVLTKAAGNTFHSYHQAYTCLANNDKYELTILSPHTSSYSSCLFLNLEKPAIQCFTPLQVNTLKLLHFDSTTTAYSSLILVAGGSEPIAVISPNSFVSGELHTAEFFGVSFMFVASPLGSVLGDSSFTTLASTSGCGTAVSPAGSCFTPLSCSLS</sequence>
<dbReference type="InterPro" id="IPR002885">
    <property type="entry name" value="PPR_rpt"/>
</dbReference>
<dbReference type="OMA" id="FGHHAIR"/>
<keyword evidence="3" id="KW-0809">Transit peptide</keyword>
<accession>A0A0E0R385</accession>
<evidence type="ECO:0000256" key="3">
    <source>
        <dbReference type="ARBA" id="ARBA00022946"/>
    </source>
</evidence>
<dbReference type="PANTHER" id="PTHR47926:SF435">
    <property type="entry name" value="PENTACOTRIPEPTIDE-REPEAT REGION OF PRORP DOMAIN-CONTAINING PROTEIN"/>
    <property type="match status" value="1"/>
</dbReference>
<feature type="repeat" description="PPR" evidence="4">
    <location>
        <begin position="411"/>
        <end position="445"/>
    </location>
</feature>
<dbReference type="SUPFAM" id="SSF48452">
    <property type="entry name" value="TPR-like"/>
    <property type="match status" value="1"/>
</dbReference>
<reference evidence="6" key="1">
    <citation type="submission" date="2013-06" db="EMBL/GenBank/DDBJ databases">
        <authorList>
            <person name="Zhao Q."/>
        </authorList>
    </citation>
    <scope>NUCLEOTIDE SEQUENCE</scope>
    <source>
        <strain evidence="6">cv. W1943</strain>
    </source>
</reference>
<dbReference type="Proteomes" id="UP000008022">
    <property type="component" value="Unassembled WGS sequence"/>
</dbReference>
<dbReference type="FunFam" id="1.25.40.10:FF:002010">
    <property type="entry name" value="Os12g0109800 protein"/>
    <property type="match status" value="1"/>
</dbReference>
<dbReference type="GO" id="GO:0009451">
    <property type="term" value="P:RNA modification"/>
    <property type="evidence" value="ECO:0007669"/>
    <property type="project" value="InterPro"/>
</dbReference>
<dbReference type="Pfam" id="PF20431">
    <property type="entry name" value="E_motif"/>
    <property type="match status" value="1"/>
</dbReference>
<dbReference type="InterPro" id="IPR046960">
    <property type="entry name" value="PPR_At4g14850-like_plant"/>
</dbReference>
<dbReference type="InterPro" id="IPR011990">
    <property type="entry name" value="TPR-like_helical_dom_sf"/>
</dbReference>
<evidence type="ECO:0000313" key="6">
    <source>
        <dbReference type="Proteomes" id="UP000008022"/>
    </source>
</evidence>
<reference evidence="5" key="2">
    <citation type="submission" date="2015-06" db="UniProtKB">
        <authorList>
            <consortium name="EnsemblPlants"/>
        </authorList>
    </citation>
    <scope>IDENTIFICATION</scope>
</reference>
<evidence type="ECO:0000313" key="5">
    <source>
        <dbReference type="EnsemblPlants" id="ORUFI11G00560.1"/>
    </source>
</evidence>
<dbReference type="FunFam" id="1.25.40.10:FF:000201">
    <property type="entry name" value="Pentatricopeptide repeat-containing protein mitochondrial"/>
    <property type="match status" value="1"/>
</dbReference>
<evidence type="ECO:0000256" key="4">
    <source>
        <dbReference type="PROSITE-ProRule" id="PRU00708"/>
    </source>
</evidence>
<evidence type="ECO:0000256" key="1">
    <source>
        <dbReference type="ARBA" id="ARBA00006643"/>
    </source>
</evidence>
<feature type="repeat" description="PPR" evidence="4">
    <location>
        <begin position="617"/>
        <end position="651"/>
    </location>
</feature>
<dbReference type="PROSITE" id="PS51375">
    <property type="entry name" value="PPR"/>
    <property type="match status" value="5"/>
</dbReference>
<dbReference type="Gramene" id="ORUFI11G00560.1">
    <property type="protein sequence ID" value="ORUFI11G00560.1"/>
    <property type="gene ID" value="ORUFI11G00560"/>
</dbReference>
<dbReference type="STRING" id="4529.A0A0E0R385"/>
<organism evidence="5 6">
    <name type="scientific">Oryza rufipogon</name>
    <name type="common">Brownbeard rice</name>
    <name type="synonym">Asian wild rice</name>
    <dbReference type="NCBI Taxonomy" id="4529"/>
    <lineage>
        <taxon>Eukaryota</taxon>
        <taxon>Viridiplantae</taxon>
        <taxon>Streptophyta</taxon>
        <taxon>Embryophyta</taxon>
        <taxon>Tracheophyta</taxon>
        <taxon>Spermatophyta</taxon>
        <taxon>Magnoliopsida</taxon>
        <taxon>Liliopsida</taxon>
        <taxon>Poales</taxon>
        <taxon>Poaceae</taxon>
        <taxon>BOP clade</taxon>
        <taxon>Oryzoideae</taxon>
        <taxon>Oryzeae</taxon>
        <taxon>Oryzinae</taxon>
        <taxon>Oryza</taxon>
    </lineage>
</organism>
<dbReference type="Pfam" id="PF01535">
    <property type="entry name" value="PPR"/>
    <property type="match status" value="5"/>
</dbReference>
<dbReference type="PANTHER" id="PTHR47926">
    <property type="entry name" value="PENTATRICOPEPTIDE REPEAT-CONTAINING PROTEIN"/>
    <property type="match status" value="1"/>
</dbReference>
<dbReference type="FunFam" id="1.25.40.10:FF:001729">
    <property type="entry name" value="Pentatricopeptide repeat-containing protein"/>
    <property type="match status" value="1"/>
</dbReference>
<dbReference type="EnsemblPlants" id="ORUFI11G00560.1">
    <property type="protein sequence ID" value="ORUFI11G00560.1"/>
    <property type="gene ID" value="ORUFI11G00560"/>
</dbReference>
<feature type="repeat" description="PPR" evidence="4">
    <location>
        <begin position="103"/>
        <end position="137"/>
    </location>
</feature>
<name>A0A0E0R385_ORYRU</name>
<keyword evidence="6" id="KW-1185">Reference proteome</keyword>
<proteinExistence type="inferred from homology"/>